<dbReference type="OrthoDB" id="6136301at2759"/>
<keyword evidence="3" id="KW-1003">Cell membrane</keyword>
<accession>A0A3N0XZ78</accession>
<feature type="transmembrane region" description="Helical" evidence="9">
    <location>
        <begin position="270"/>
        <end position="287"/>
    </location>
</feature>
<dbReference type="InterPro" id="IPR018629">
    <property type="entry name" value="XK-rel"/>
</dbReference>
<dbReference type="Pfam" id="PF09815">
    <property type="entry name" value="XK-related"/>
    <property type="match status" value="1"/>
</dbReference>
<sequence>MERATFSKYSWLDFVFTVIGVCTFLFDVGSDLWVAKEFFMHGDFMWFGVLVGFMLMSSVIIQLFSWFWLKYDRPLENFESQASSGNIVLLSEAKRVKLLLLLHVCQLGFFIRHVSAIWQGFRVWWRGGSGSEYAVYLTHDLSMLRLIETFCESAPQLTLMMYIMLRNNHARMVQCVSVIASTTSVAWMVVDYHRSLRSFLPDKDKQGWLSSVVYFFWNLFLIGPRVAAVALFASVLPCYIAAHFLSLWPFFVLWAWRQGTDFMDSIGGEWLYRATIGLIWYFSWFNVSEGHTRGRSFIYHTFMISDTGILLATWWFYRDAETTQSYAISLIISIPLCYVLGLMIKVLYYCCFHPKLWWPPDLGKFSDDVSDGGEPRIFTQANVASDGGEEPHNVVRADGASDGGKEPHTVVQASGASFQRFNKRMSQHAANFYTTNTSSAIKTNECGTNNVSVL</sequence>
<dbReference type="GO" id="GO:1902742">
    <property type="term" value="P:apoptotic process involved in development"/>
    <property type="evidence" value="ECO:0007669"/>
    <property type="project" value="TreeGrafter"/>
</dbReference>
<keyword evidence="4 9" id="KW-0812">Transmembrane</keyword>
<protein>
    <recommendedName>
        <fullName evidence="9">XK-related protein</fullName>
    </recommendedName>
</protein>
<dbReference type="GO" id="GO:0043652">
    <property type="term" value="P:engulfment of apoptotic cell"/>
    <property type="evidence" value="ECO:0007669"/>
    <property type="project" value="TreeGrafter"/>
</dbReference>
<keyword evidence="11" id="KW-1185">Reference proteome</keyword>
<keyword evidence="7 9" id="KW-0472">Membrane</keyword>
<comment type="similarity">
    <text evidence="2 9">Belongs to the XK family.</text>
</comment>
<gene>
    <name evidence="10" type="ORF">DPX16_17414</name>
</gene>
<reference evidence="10 11" key="1">
    <citation type="submission" date="2018-10" db="EMBL/GenBank/DDBJ databases">
        <title>Genome assembly for a Yunnan-Guizhou Plateau 3E fish, Anabarilius grahami (Regan), and its evolutionary and genetic applications.</title>
        <authorList>
            <person name="Jiang W."/>
        </authorList>
    </citation>
    <scope>NUCLEOTIDE SEQUENCE [LARGE SCALE GENOMIC DNA]</scope>
    <source>
        <strain evidence="10">AG-KIZ</strain>
        <tissue evidence="10">Muscle</tissue>
    </source>
</reference>
<evidence type="ECO:0000256" key="3">
    <source>
        <dbReference type="ARBA" id="ARBA00022475"/>
    </source>
</evidence>
<dbReference type="AlphaFoldDB" id="A0A3N0XZ78"/>
<organism evidence="10 11">
    <name type="scientific">Anabarilius grahami</name>
    <name type="common">Kanglang fish</name>
    <name type="synonym">Barilius grahami</name>
    <dbReference type="NCBI Taxonomy" id="495550"/>
    <lineage>
        <taxon>Eukaryota</taxon>
        <taxon>Metazoa</taxon>
        <taxon>Chordata</taxon>
        <taxon>Craniata</taxon>
        <taxon>Vertebrata</taxon>
        <taxon>Euteleostomi</taxon>
        <taxon>Actinopterygii</taxon>
        <taxon>Neopterygii</taxon>
        <taxon>Teleostei</taxon>
        <taxon>Ostariophysi</taxon>
        <taxon>Cypriniformes</taxon>
        <taxon>Xenocyprididae</taxon>
        <taxon>Xenocypridinae</taxon>
        <taxon>Xenocypridinae incertae sedis</taxon>
        <taxon>Anabarilius</taxon>
    </lineage>
</organism>
<name>A0A3N0XZ78_ANAGA</name>
<comment type="subcellular location">
    <subcellularLocation>
        <location evidence="1">Cell membrane</location>
        <topology evidence="1">Multi-pass membrane protein</topology>
    </subcellularLocation>
    <subcellularLocation>
        <location evidence="9">Membrane</location>
        <topology evidence="9">Multi-pass membrane protein</topology>
    </subcellularLocation>
</comment>
<evidence type="ECO:0000313" key="11">
    <source>
        <dbReference type="Proteomes" id="UP000281406"/>
    </source>
</evidence>
<dbReference type="PANTHER" id="PTHR16024:SF8">
    <property type="entry name" value="XK-RELATED PROTEIN 8"/>
    <property type="match status" value="1"/>
</dbReference>
<evidence type="ECO:0000256" key="5">
    <source>
        <dbReference type="ARBA" id="ARBA00022703"/>
    </source>
</evidence>
<comment type="catalytic activity">
    <reaction evidence="8">
        <text>a 1,2-diacyl-sn-glycero-3-phospho-L-serine(in) = a 1,2-diacyl-sn-glycero-3-phospho-L-serine(out)</text>
        <dbReference type="Rhea" id="RHEA:38663"/>
        <dbReference type="ChEBI" id="CHEBI:57262"/>
    </reaction>
</comment>
<evidence type="ECO:0000256" key="1">
    <source>
        <dbReference type="ARBA" id="ARBA00004651"/>
    </source>
</evidence>
<feature type="transmembrane region" description="Helical" evidence="9">
    <location>
        <begin position="9"/>
        <end position="26"/>
    </location>
</feature>
<evidence type="ECO:0000313" key="10">
    <source>
        <dbReference type="EMBL" id="ROK35671.1"/>
    </source>
</evidence>
<evidence type="ECO:0000256" key="9">
    <source>
        <dbReference type="RuleBase" id="RU910716"/>
    </source>
</evidence>
<dbReference type="Proteomes" id="UP000281406">
    <property type="component" value="Unassembled WGS sequence"/>
</dbReference>
<dbReference type="EMBL" id="RJVU01057109">
    <property type="protein sequence ID" value="ROK35671.1"/>
    <property type="molecule type" value="Genomic_DNA"/>
</dbReference>
<feature type="transmembrane region" description="Helical" evidence="9">
    <location>
        <begin position="323"/>
        <end position="348"/>
    </location>
</feature>
<evidence type="ECO:0000256" key="7">
    <source>
        <dbReference type="ARBA" id="ARBA00023136"/>
    </source>
</evidence>
<feature type="transmembrane region" description="Helical" evidence="9">
    <location>
        <begin position="299"/>
        <end position="317"/>
    </location>
</feature>
<evidence type="ECO:0000256" key="2">
    <source>
        <dbReference type="ARBA" id="ARBA00008789"/>
    </source>
</evidence>
<evidence type="ECO:0000256" key="8">
    <source>
        <dbReference type="ARBA" id="ARBA00024479"/>
    </source>
</evidence>
<feature type="transmembrane region" description="Helical" evidence="9">
    <location>
        <begin position="46"/>
        <end position="69"/>
    </location>
</feature>
<feature type="transmembrane region" description="Helical" evidence="9">
    <location>
        <begin position="172"/>
        <end position="190"/>
    </location>
</feature>
<feature type="transmembrane region" description="Helical" evidence="9">
    <location>
        <begin position="229"/>
        <end position="250"/>
    </location>
</feature>
<evidence type="ECO:0000256" key="6">
    <source>
        <dbReference type="ARBA" id="ARBA00022989"/>
    </source>
</evidence>
<dbReference type="GO" id="GO:0070782">
    <property type="term" value="P:phosphatidylserine exposure on apoptotic cell surface"/>
    <property type="evidence" value="ECO:0007669"/>
    <property type="project" value="TreeGrafter"/>
</dbReference>
<keyword evidence="6 9" id="KW-1133">Transmembrane helix</keyword>
<dbReference type="PANTHER" id="PTHR16024">
    <property type="entry name" value="XK-RELATED PROTEIN"/>
    <property type="match status" value="1"/>
</dbReference>
<comment type="caution">
    <text evidence="10">The sequence shown here is derived from an EMBL/GenBank/DDBJ whole genome shotgun (WGS) entry which is preliminary data.</text>
</comment>
<evidence type="ECO:0000256" key="4">
    <source>
        <dbReference type="ARBA" id="ARBA00022692"/>
    </source>
</evidence>
<dbReference type="InterPro" id="IPR050895">
    <property type="entry name" value="XK-related_scramblase"/>
</dbReference>
<keyword evidence="5" id="KW-0053">Apoptosis</keyword>
<feature type="transmembrane region" description="Helical" evidence="9">
    <location>
        <begin position="206"/>
        <end position="222"/>
    </location>
</feature>
<dbReference type="GO" id="GO:0005886">
    <property type="term" value="C:plasma membrane"/>
    <property type="evidence" value="ECO:0007669"/>
    <property type="project" value="UniProtKB-SubCell"/>
</dbReference>
<proteinExistence type="inferred from homology"/>